<dbReference type="Pfam" id="PF00270">
    <property type="entry name" value="DEAD"/>
    <property type="match status" value="1"/>
</dbReference>
<dbReference type="VEuPathDB" id="FungiDB:BTJ68_02713"/>
<dbReference type="Proteomes" id="UP000282582">
    <property type="component" value="Unassembled WGS sequence"/>
</dbReference>
<feature type="compositionally biased region" description="Low complexity" evidence="14">
    <location>
        <begin position="1332"/>
        <end position="1405"/>
    </location>
</feature>
<keyword evidence="9" id="KW-0539">Nucleus</keyword>
<protein>
    <recommendedName>
        <fullName evidence="2">RNA helicase</fullName>
        <ecNumber evidence="2">3.6.4.13</ecNumber>
    </recommendedName>
</protein>
<feature type="region of interest" description="Disordered" evidence="14">
    <location>
        <begin position="245"/>
        <end position="274"/>
    </location>
</feature>
<dbReference type="PROSITE" id="PS51192">
    <property type="entry name" value="HELICASE_ATP_BIND_1"/>
    <property type="match status" value="1"/>
</dbReference>
<keyword evidence="7" id="KW-0067">ATP-binding</keyword>
<feature type="compositionally biased region" description="Basic and acidic residues" evidence="14">
    <location>
        <begin position="904"/>
        <end position="915"/>
    </location>
</feature>
<dbReference type="GO" id="GO:0005524">
    <property type="term" value="F:ATP binding"/>
    <property type="evidence" value="ECO:0007669"/>
    <property type="project" value="UniProtKB-KW"/>
</dbReference>
<dbReference type="PANTHER" id="PTHR47958">
    <property type="entry name" value="ATP-DEPENDENT RNA HELICASE DBP3"/>
    <property type="match status" value="1"/>
</dbReference>
<keyword evidence="3" id="KW-0507">mRNA processing</keyword>
<feature type="compositionally biased region" description="Low complexity" evidence="14">
    <location>
        <begin position="1304"/>
        <end position="1314"/>
    </location>
</feature>
<evidence type="ECO:0000259" key="15">
    <source>
        <dbReference type="PROSITE" id="PS51192"/>
    </source>
</evidence>
<evidence type="ECO:0000313" key="19">
    <source>
        <dbReference type="Proteomes" id="UP000282582"/>
    </source>
</evidence>
<feature type="compositionally biased region" description="Basic and acidic residues" evidence="14">
    <location>
        <begin position="924"/>
        <end position="947"/>
    </location>
</feature>
<dbReference type="PROSITE" id="PS51195">
    <property type="entry name" value="Q_MOTIF"/>
    <property type="match status" value="1"/>
</dbReference>
<dbReference type="GO" id="GO:0008380">
    <property type="term" value="P:RNA splicing"/>
    <property type="evidence" value="ECO:0007669"/>
    <property type="project" value="UniProtKB-KW"/>
</dbReference>
<evidence type="ECO:0000256" key="11">
    <source>
        <dbReference type="ARBA" id="ARBA00038511"/>
    </source>
</evidence>
<comment type="function">
    <text evidence="10">ATP-dependent RNA helicase involved spliceosome assembly and in nuclear splicing. Catalyzes an ATP-dependent conformational change of U2 snRNP. Bridges U1 and U2 snRNPs and enables stable U2 snRNP association with intron RNA.</text>
</comment>
<evidence type="ECO:0000256" key="2">
    <source>
        <dbReference type="ARBA" id="ARBA00012552"/>
    </source>
</evidence>
<dbReference type="InterPro" id="IPR014001">
    <property type="entry name" value="Helicase_ATP-bd"/>
</dbReference>
<evidence type="ECO:0000256" key="9">
    <source>
        <dbReference type="ARBA" id="ARBA00023242"/>
    </source>
</evidence>
<feature type="region of interest" description="Disordered" evidence="14">
    <location>
        <begin position="1"/>
        <end position="216"/>
    </location>
</feature>
<evidence type="ECO:0000256" key="10">
    <source>
        <dbReference type="ARBA" id="ARBA00037330"/>
    </source>
</evidence>
<evidence type="ECO:0000256" key="5">
    <source>
        <dbReference type="ARBA" id="ARBA00022801"/>
    </source>
</evidence>
<organism evidence="18 19">
    <name type="scientific">Hortaea werneckii</name>
    <name type="common">Black yeast</name>
    <name type="synonym">Cladosporium werneckii</name>
    <dbReference type="NCBI Taxonomy" id="91943"/>
    <lineage>
        <taxon>Eukaryota</taxon>
        <taxon>Fungi</taxon>
        <taxon>Dikarya</taxon>
        <taxon>Ascomycota</taxon>
        <taxon>Pezizomycotina</taxon>
        <taxon>Dothideomycetes</taxon>
        <taxon>Dothideomycetidae</taxon>
        <taxon>Mycosphaerellales</taxon>
        <taxon>Teratosphaeriaceae</taxon>
        <taxon>Hortaea</taxon>
    </lineage>
</organism>
<dbReference type="GO" id="GO:0016787">
    <property type="term" value="F:hydrolase activity"/>
    <property type="evidence" value="ECO:0007669"/>
    <property type="project" value="UniProtKB-KW"/>
</dbReference>
<comment type="similarity">
    <text evidence="11">Belongs to the DEAD box helicase family. DDX46/PRP5 subfamily.</text>
</comment>
<dbReference type="InterPro" id="IPR056149">
    <property type="entry name" value="PRP5/DDX46/KHDC4_KH"/>
</dbReference>
<feature type="short sequence motif" description="Q motif" evidence="13">
    <location>
        <begin position="517"/>
        <end position="545"/>
    </location>
</feature>
<evidence type="ECO:0000256" key="7">
    <source>
        <dbReference type="ARBA" id="ARBA00022840"/>
    </source>
</evidence>
<dbReference type="GO" id="GO:0005634">
    <property type="term" value="C:nucleus"/>
    <property type="evidence" value="ECO:0007669"/>
    <property type="project" value="UniProtKB-SubCell"/>
</dbReference>
<comment type="caution">
    <text evidence="18">The sequence shown here is derived from an EMBL/GenBank/DDBJ whole genome shotgun (WGS) entry which is preliminary data.</text>
</comment>
<dbReference type="InterPro" id="IPR027417">
    <property type="entry name" value="P-loop_NTPase"/>
</dbReference>
<feature type="compositionally biased region" description="Polar residues" evidence="14">
    <location>
        <begin position="1417"/>
        <end position="1427"/>
    </location>
</feature>
<feature type="compositionally biased region" description="Polar residues" evidence="14">
    <location>
        <begin position="118"/>
        <end position="130"/>
    </location>
</feature>
<evidence type="ECO:0000256" key="1">
    <source>
        <dbReference type="ARBA" id="ARBA00004123"/>
    </source>
</evidence>
<evidence type="ECO:0000256" key="14">
    <source>
        <dbReference type="SAM" id="MobiDB-lite"/>
    </source>
</evidence>
<feature type="compositionally biased region" description="Low complexity" evidence="14">
    <location>
        <begin position="1428"/>
        <end position="1466"/>
    </location>
</feature>
<name>A0A3M6XTR7_HORWE</name>
<feature type="compositionally biased region" description="Basic and acidic residues" evidence="14">
    <location>
        <begin position="66"/>
        <end position="100"/>
    </location>
</feature>
<evidence type="ECO:0000259" key="17">
    <source>
        <dbReference type="PROSITE" id="PS51195"/>
    </source>
</evidence>
<feature type="compositionally biased region" description="Low complexity" evidence="14">
    <location>
        <begin position="154"/>
        <end position="169"/>
    </location>
</feature>
<dbReference type="GO" id="GO:0003724">
    <property type="term" value="F:RNA helicase activity"/>
    <property type="evidence" value="ECO:0007669"/>
    <property type="project" value="UniProtKB-EC"/>
</dbReference>
<feature type="compositionally biased region" description="Basic and acidic residues" evidence="14">
    <location>
        <begin position="134"/>
        <end position="153"/>
    </location>
</feature>
<feature type="compositionally biased region" description="Basic and acidic residues" evidence="14">
    <location>
        <begin position="382"/>
        <end position="395"/>
    </location>
</feature>
<proteinExistence type="inferred from homology"/>
<dbReference type="FunFam" id="3.40.50.300:FF:000079">
    <property type="entry name" value="probable ATP-dependent RNA helicase DDX17"/>
    <property type="match status" value="1"/>
</dbReference>
<evidence type="ECO:0000259" key="16">
    <source>
        <dbReference type="PROSITE" id="PS51194"/>
    </source>
</evidence>
<dbReference type="InterPro" id="IPR014014">
    <property type="entry name" value="RNA_helicase_DEAD_Q_motif"/>
</dbReference>
<feature type="domain" description="DEAD-box RNA helicase Q" evidence="17">
    <location>
        <begin position="517"/>
        <end position="545"/>
    </location>
</feature>
<sequence>MARSPSRRDDDRYRRDDRSYRRRSRSRDRERRYDDRDRRRERSRDRYDDYRSSRRDRSRERKRSRDRSAVRERERDRRRYRDDDYQDRDSKRPRRDERSPARSHRRDSRDERSTTASVRGNESPRPSTADASAEEARKAKLARVEAWKKKMQEQKAAQATPASGAASPAIKDENNDTASPAVQSPANGSQASATPASPGTKDDKPSSPAPYAGKFDPKAIAKRAAAAMDKQKSALGGDVVIPKSAQEASNSNGAKLADNSKVAPPSSVNGISQSLKANTKISGFGLNKAAAEKTEKPTASKGAATLDEDEQSERKLGKLPNLPSLADEPGDTAPANDVDDQDDVGDEIRSDEEEAEAAREAAQKRAQEAQAEQQDVVMTQSEEAKAEPDPDVKMGEEEEIDPLDAFMNELAVPQDPAPTLPPSRTKKNDVQVFNNDDDDDLTAVGDNTDDILALAAKRKKKDIPTVNHEKVEYEPFRKSFYSEPVELAEMSKEDLDILRADLDNITVRGKEPPKPILKWSQGGFGAQILDVIRDMGFEKPTPIQSQTLPAIMSGRDTIGIAKTGSGKTVAYLLPMFRHIKDQRPLEKLDGPIGIVLAPTRELATQIHRDCKPYLKAMNLRAVCAYGGAPIKDQIAELKRGAEIVVCTPGRMIDLLAANSGRVTNLKRVTYCVLDEADRMFDMGFEPQITKVMNNIRPDRQTVLFSATFPKSMEALARKALTKPLEIVVGGRSVVAAEITQMIEVRPDDKKFTRLLQLLGDLHEVDEDARTLIFVERQETADGMLKDLNKKGYPTVSIHGGREQVDRDQAINDFKAGVFPVMVATSVAARGLDVKQLKLVVNYDSPNHVEDYVHRAGRTGRAGNTGTAVTFVTPEQDRFASFLIRALKDSNQDIPEDLQKLEEVHQERVKAGDAKKAGSGFGGRGIERLDAARDAERARERKQYKTGEEGEEEEEEGEKKEGKQSEVDKLVAKATGKTTERDNQPAEKPAQESAQPIIPTALSDHLNNAMKVQKAATPPPPSSGPKGNDPLAKVNAAVANINSRLGARGATRPGAPIDNRGPDAGAFHATLEINDFPQKARWGVTNRTNVAKILEATGTSITNKGTFYAKGQEPEPGQQPKLYILVEGDTEVMVENAMRELTRLLKEGTVAALESEARAPASGSYKAARGRTLWCHECSVQYVCLESRVTVSSKEEEEEEEPLPIVTLAPQTQAPASSPAVSSGDTDNSSNNQDSAAIVPVPGPGASSAAPLSAASTYTTTDNLGLTFLVVIPPAVVATSSAAGDGSIAQTQTDASPTSNSANEGTSSSGDVVSGGSTGGVALPPGSTAGSDTQGTAAPGLTTTTETMAASSGTGDQGATTAVGGSAGSSVTSAASTDSGAVSTTTDDTANTASTTDSNAGASTQGSAGGTDGVGQATGASSSMDDNNTSGSTLTTTTTGSETTSSSDNNPQSSGESGSASDSGSGASSAFAVATAAPNPVAGVLGIAGVFAVL</sequence>
<evidence type="ECO:0000256" key="12">
    <source>
        <dbReference type="ARBA" id="ARBA00047984"/>
    </source>
</evidence>
<dbReference type="InterPro" id="IPR001650">
    <property type="entry name" value="Helicase_C-like"/>
</dbReference>
<evidence type="ECO:0000256" key="6">
    <source>
        <dbReference type="ARBA" id="ARBA00022806"/>
    </source>
</evidence>
<evidence type="ECO:0000256" key="4">
    <source>
        <dbReference type="ARBA" id="ARBA00022741"/>
    </source>
</evidence>
<feature type="compositionally biased region" description="Basic and acidic residues" evidence="14">
    <location>
        <begin position="27"/>
        <end position="59"/>
    </location>
</feature>
<dbReference type="SMART" id="SM00490">
    <property type="entry name" value="HELICc"/>
    <property type="match status" value="1"/>
</dbReference>
<evidence type="ECO:0000256" key="8">
    <source>
        <dbReference type="ARBA" id="ARBA00023187"/>
    </source>
</evidence>
<dbReference type="EMBL" id="QWIK01001538">
    <property type="protein sequence ID" value="RMX93996.1"/>
    <property type="molecule type" value="Genomic_DNA"/>
</dbReference>
<evidence type="ECO:0000256" key="3">
    <source>
        <dbReference type="ARBA" id="ARBA00022664"/>
    </source>
</evidence>
<feature type="region of interest" description="Disordered" evidence="14">
    <location>
        <begin position="904"/>
        <end position="996"/>
    </location>
</feature>
<dbReference type="SMART" id="SM00487">
    <property type="entry name" value="DEXDc"/>
    <property type="match status" value="1"/>
</dbReference>
<feature type="domain" description="Helicase C-terminal" evidence="16">
    <location>
        <begin position="753"/>
        <end position="901"/>
    </location>
</feature>
<dbReference type="Pfam" id="PF00271">
    <property type="entry name" value="Helicase_C"/>
    <property type="match status" value="1"/>
</dbReference>
<feature type="region of interest" description="Disordered" evidence="14">
    <location>
        <begin position="1280"/>
        <end position="1466"/>
    </location>
</feature>
<dbReference type="EC" id="3.6.4.13" evidence="2"/>
<evidence type="ECO:0000256" key="13">
    <source>
        <dbReference type="PROSITE-ProRule" id="PRU00552"/>
    </source>
</evidence>
<keyword evidence="4" id="KW-0547">Nucleotide-binding</keyword>
<evidence type="ECO:0000313" key="18">
    <source>
        <dbReference type="EMBL" id="RMX93996.1"/>
    </source>
</evidence>
<dbReference type="GO" id="GO:0006397">
    <property type="term" value="P:mRNA processing"/>
    <property type="evidence" value="ECO:0007669"/>
    <property type="project" value="UniProtKB-KW"/>
</dbReference>
<feature type="compositionally biased region" description="Polar residues" evidence="14">
    <location>
        <begin position="1223"/>
        <end position="1234"/>
    </location>
</feature>
<dbReference type="InterPro" id="IPR011545">
    <property type="entry name" value="DEAD/DEAH_box_helicase_dom"/>
</dbReference>
<accession>A0A3M6XTR7</accession>
<gene>
    <name evidence="18" type="ORF">D0868_12535</name>
</gene>
<comment type="catalytic activity">
    <reaction evidence="12">
        <text>ATP + H2O = ADP + phosphate + H(+)</text>
        <dbReference type="Rhea" id="RHEA:13065"/>
        <dbReference type="ChEBI" id="CHEBI:15377"/>
        <dbReference type="ChEBI" id="CHEBI:15378"/>
        <dbReference type="ChEBI" id="CHEBI:30616"/>
        <dbReference type="ChEBI" id="CHEBI:43474"/>
        <dbReference type="ChEBI" id="CHEBI:456216"/>
        <dbReference type="EC" id="3.6.4.13"/>
    </reaction>
</comment>
<dbReference type="GO" id="GO:0003676">
    <property type="term" value="F:nucleic acid binding"/>
    <property type="evidence" value="ECO:0007669"/>
    <property type="project" value="InterPro"/>
</dbReference>
<dbReference type="CDD" id="cd18787">
    <property type="entry name" value="SF2_C_DEAD"/>
    <property type="match status" value="1"/>
</dbReference>
<comment type="subcellular location">
    <subcellularLocation>
        <location evidence="1">Nucleus</location>
    </subcellularLocation>
</comment>
<feature type="compositionally biased region" description="Basic and acidic residues" evidence="14">
    <location>
        <begin position="956"/>
        <end position="970"/>
    </location>
</feature>
<feature type="compositionally biased region" description="Polar residues" evidence="14">
    <location>
        <begin position="176"/>
        <end position="197"/>
    </location>
</feature>
<keyword evidence="8" id="KW-0508">mRNA splicing</keyword>
<feature type="domain" description="Helicase ATP-binding" evidence="15">
    <location>
        <begin position="548"/>
        <end position="726"/>
    </location>
</feature>
<dbReference type="SUPFAM" id="SSF52540">
    <property type="entry name" value="P-loop containing nucleoside triphosphate hydrolases"/>
    <property type="match status" value="2"/>
</dbReference>
<feature type="compositionally biased region" description="Acidic residues" evidence="14">
    <location>
        <begin position="337"/>
        <end position="355"/>
    </location>
</feature>
<keyword evidence="5" id="KW-0378">Hydrolase</keyword>
<dbReference type="CDD" id="cd17953">
    <property type="entry name" value="DEADc_DDX46"/>
    <property type="match status" value="1"/>
</dbReference>
<feature type="region of interest" description="Disordered" evidence="14">
    <location>
        <begin position="1191"/>
        <end position="1250"/>
    </location>
</feature>
<dbReference type="Gene3D" id="3.40.50.300">
    <property type="entry name" value="P-loop containing nucleotide triphosphate hydrolases"/>
    <property type="match status" value="2"/>
</dbReference>
<feature type="compositionally biased region" description="Basic and acidic residues" evidence="14">
    <location>
        <begin position="1"/>
        <end position="19"/>
    </location>
</feature>
<feature type="compositionally biased region" description="Polar residues" evidence="14">
    <location>
        <begin position="1280"/>
        <end position="1303"/>
    </location>
</feature>
<reference evidence="18 19" key="1">
    <citation type="journal article" date="2018" name="BMC Genomics">
        <title>Genomic evidence for intraspecific hybridization in a clonal and extremely halotolerant yeast.</title>
        <authorList>
            <person name="Gostincar C."/>
            <person name="Stajich J.E."/>
            <person name="Zupancic J."/>
            <person name="Zalar P."/>
            <person name="Gunde-Cimerman N."/>
        </authorList>
    </citation>
    <scope>NUCLEOTIDE SEQUENCE [LARGE SCALE GENOMIC DNA]</scope>
    <source>
        <strain evidence="18 19">EXF-6654</strain>
    </source>
</reference>
<feature type="compositionally biased region" description="Low complexity" evidence="14">
    <location>
        <begin position="1208"/>
        <end position="1222"/>
    </location>
</feature>
<feature type="compositionally biased region" description="Basic and acidic residues" evidence="14">
    <location>
        <begin position="356"/>
        <end position="367"/>
    </location>
</feature>
<keyword evidence="6" id="KW-0347">Helicase</keyword>
<dbReference type="Pfam" id="PF23469">
    <property type="entry name" value="KH_12"/>
    <property type="match status" value="1"/>
</dbReference>
<dbReference type="PROSITE" id="PS51194">
    <property type="entry name" value="HELICASE_CTER"/>
    <property type="match status" value="1"/>
</dbReference>
<dbReference type="InterPro" id="IPR000629">
    <property type="entry name" value="RNA-helicase_DEAD-box_CS"/>
</dbReference>
<dbReference type="PROSITE" id="PS00039">
    <property type="entry name" value="DEAD_ATP_HELICASE"/>
    <property type="match status" value="1"/>
</dbReference>
<feature type="region of interest" description="Disordered" evidence="14">
    <location>
        <begin position="288"/>
        <end position="395"/>
    </location>
</feature>